<evidence type="ECO:0000256" key="4">
    <source>
        <dbReference type="ARBA" id="ARBA00022884"/>
    </source>
</evidence>
<dbReference type="InterPro" id="IPR023153">
    <property type="entry name" value="DarP_sf"/>
</dbReference>
<sequence>MSTADDREPLSKTRKKQQMEALQELGEELAGLPADSLKRIDIPEHLRDALQEAQRMNSHGAKRRQLQYVGKLMRDLDPEPIRAALANLRGESATEVARMHRIERLRTRLMADEQTLAEIVAAFPGADLQHLRALRRSALKEQEGQKPPRSYRAIFQELKALDAGKDAASGASGDDHDSD</sequence>
<protein>
    <recommendedName>
        <fullName evidence="5">Dual-action ribosomal maturation protein DarP</fullName>
    </recommendedName>
    <alternativeName>
        <fullName evidence="5">Large ribosomal subunit assembly factor DarP</fullName>
    </alternativeName>
</protein>
<dbReference type="Gene3D" id="1.10.60.30">
    <property type="entry name" value="PSPTO4464-like domains"/>
    <property type="match status" value="2"/>
</dbReference>
<comment type="subcellular location">
    <subcellularLocation>
        <location evidence="5">Cytoplasm</location>
    </subcellularLocation>
    <text evidence="5">Associates with late stage pre-50S ribosomal subunits.</text>
</comment>
<dbReference type="GO" id="GO:0019843">
    <property type="term" value="F:rRNA binding"/>
    <property type="evidence" value="ECO:0007669"/>
    <property type="project" value="UniProtKB-UniRule"/>
</dbReference>
<dbReference type="HAMAP" id="MF_00765">
    <property type="entry name" value="DarP"/>
    <property type="match status" value="1"/>
</dbReference>
<dbReference type="GO" id="GO:0005829">
    <property type="term" value="C:cytosol"/>
    <property type="evidence" value="ECO:0007669"/>
    <property type="project" value="TreeGrafter"/>
</dbReference>
<evidence type="ECO:0000256" key="5">
    <source>
        <dbReference type="HAMAP-Rule" id="MF_00765"/>
    </source>
</evidence>
<feature type="compositionally biased region" description="Basic and acidic residues" evidence="6">
    <location>
        <begin position="1"/>
        <end position="11"/>
    </location>
</feature>
<dbReference type="Proteomes" id="UP000663444">
    <property type="component" value="Chromosome"/>
</dbReference>
<evidence type="ECO:0000256" key="1">
    <source>
        <dbReference type="ARBA" id="ARBA00022490"/>
    </source>
</evidence>
<dbReference type="Pfam" id="PF04751">
    <property type="entry name" value="DarP"/>
    <property type="match status" value="1"/>
</dbReference>
<evidence type="ECO:0000256" key="6">
    <source>
        <dbReference type="SAM" id="MobiDB-lite"/>
    </source>
</evidence>
<comment type="function">
    <text evidence="5">Member of a network of 50S ribosomal subunit biogenesis factors which assembles along the 30S-50S interface, preventing incorrect 23S rRNA structures from forming. Promotes peptidyl transferase center (PTC) maturation.</text>
</comment>
<evidence type="ECO:0000256" key="2">
    <source>
        <dbReference type="ARBA" id="ARBA00022517"/>
    </source>
</evidence>
<keyword evidence="3 5" id="KW-0699">rRNA-binding</keyword>
<keyword evidence="2 5" id="KW-0690">Ribosome biogenesis</keyword>
<proteinExistence type="inferred from homology"/>
<dbReference type="PANTHER" id="PTHR38101">
    <property type="entry name" value="UPF0307 PROTEIN YJGA"/>
    <property type="match status" value="1"/>
</dbReference>
<evidence type="ECO:0000256" key="3">
    <source>
        <dbReference type="ARBA" id="ARBA00022730"/>
    </source>
</evidence>
<dbReference type="KEGG" id="ares:IWH25_06915"/>
<dbReference type="GO" id="GO:0043022">
    <property type="term" value="F:ribosome binding"/>
    <property type="evidence" value="ECO:0007669"/>
    <property type="project" value="UniProtKB-UniRule"/>
</dbReference>
<dbReference type="SUPFAM" id="SSF158710">
    <property type="entry name" value="PSPTO4464-like"/>
    <property type="match status" value="1"/>
</dbReference>
<feature type="region of interest" description="Disordered" evidence="6">
    <location>
        <begin position="1"/>
        <end position="20"/>
    </location>
</feature>
<evidence type="ECO:0000313" key="8">
    <source>
        <dbReference type="Proteomes" id="UP000663444"/>
    </source>
</evidence>
<dbReference type="AlphaFoldDB" id="A0A974SRE5"/>
<dbReference type="CDD" id="cd16331">
    <property type="entry name" value="YjgA-like"/>
    <property type="match status" value="1"/>
</dbReference>
<organism evidence="7 8">
    <name type="scientific">Azospira restricta</name>
    <dbReference type="NCBI Taxonomy" id="404405"/>
    <lineage>
        <taxon>Bacteria</taxon>
        <taxon>Pseudomonadati</taxon>
        <taxon>Pseudomonadota</taxon>
        <taxon>Betaproteobacteria</taxon>
        <taxon>Rhodocyclales</taxon>
        <taxon>Rhodocyclaceae</taxon>
        <taxon>Azospira</taxon>
    </lineage>
</organism>
<evidence type="ECO:0000313" key="7">
    <source>
        <dbReference type="EMBL" id="QRJ65066.1"/>
    </source>
</evidence>
<dbReference type="PANTHER" id="PTHR38101:SF1">
    <property type="entry name" value="UPF0307 PROTEIN YJGA"/>
    <property type="match status" value="1"/>
</dbReference>
<keyword evidence="4 5" id="KW-0694">RNA-binding</keyword>
<gene>
    <name evidence="5" type="primary">darP</name>
    <name evidence="7" type="ORF">IWH25_06915</name>
</gene>
<keyword evidence="8" id="KW-1185">Reference proteome</keyword>
<dbReference type="GO" id="GO:1902626">
    <property type="term" value="P:assembly of large subunit precursor of preribosome"/>
    <property type="evidence" value="ECO:0007669"/>
    <property type="project" value="UniProtKB-UniRule"/>
</dbReference>
<comment type="similarity">
    <text evidence="5">Belongs to the DarP family.</text>
</comment>
<reference evidence="7" key="1">
    <citation type="submission" date="2020-11" db="EMBL/GenBank/DDBJ databases">
        <title>Azospira restricta DSM 18626 genome sequence.</title>
        <authorList>
            <person name="Moe W.M."/>
        </authorList>
    </citation>
    <scope>NUCLEOTIDE SEQUENCE</scope>
    <source>
        <strain evidence="7">DSM 18626</strain>
    </source>
</reference>
<dbReference type="RefSeq" id="WP_203388590.1">
    <property type="nucleotide sequence ID" value="NZ_CP064781.1"/>
</dbReference>
<name>A0A974SRE5_9RHOO</name>
<keyword evidence="1 5" id="KW-0963">Cytoplasm</keyword>
<dbReference type="EMBL" id="CP064781">
    <property type="protein sequence ID" value="QRJ65066.1"/>
    <property type="molecule type" value="Genomic_DNA"/>
</dbReference>
<dbReference type="PIRSF" id="PIRSF016183">
    <property type="entry name" value="UCP016183"/>
    <property type="match status" value="1"/>
</dbReference>
<dbReference type="InterPro" id="IPR006839">
    <property type="entry name" value="DarP"/>
</dbReference>
<dbReference type="NCBIfam" id="NF003593">
    <property type="entry name" value="PRK05255.1-1"/>
    <property type="match status" value="1"/>
</dbReference>
<accession>A0A974SRE5</accession>